<dbReference type="Gene3D" id="2.60.40.10">
    <property type="entry name" value="Immunoglobulins"/>
    <property type="match status" value="1"/>
</dbReference>
<proteinExistence type="predicted"/>
<evidence type="ECO:0000256" key="1">
    <source>
        <dbReference type="SAM" id="Phobius"/>
    </source>
</evidence>
<dbReference type="InterPro" id="IPR001387">
    <property type="entry name" value="Cro/C1-type_HTH"/>
</dbReference>
<keyword evidence="1" id="KW-0812">Transmembrane</keyword>
<dbReference type="PROSITE" id="PS50943">
    <property type="entry name" value="HTH_CROC1"/>
    <property type="match status" value="1"/>
</dbReference>
<keyword evidence="1" id="KW-0472">Membrane</keyword>
<keyword evidence="1" id="KW-1133">Transmembrane helix</keyword>
<dbReference type="GO" id="GO:0003677">
    <property type="term" value="F:DNA binding"/>
    <property type="evidence" value="ECO:0007669"/>
    <property type="project" value="InterPro"/>
</dbReference>
<dbReference type="AlphaFoldDB" id="A0A2H0V864"/>
<dbReference type="Pfam" id="PF13413">
    <property type="entry name" value="HTH_25"/>
    <property type="match status" value="1"/>
</dbReference>
<dbReference type="PANTHER" id="PTHR34475">
    <property type="match status" value="1"/>
</dbReference>
<comment type="caution">
    <text evidence="3">The sequence shown here is derived from an EMBL/GenBank/DDBJ whole genome shotgun (WGS) entry which is preliminary data.</text>
</comment>
<dbReference type="Pfam" id="PF09136">
    <property type="entry name" value="Glucodextran_B"/>
    <property type="match status" value="1"/>
</dbReference>
<dbReference type="Proteomes" id="UP000229972">
    <property type="component" value="Unassembled WGS sequence"/>
</dbReference>
<feature type="transmembrane region" description="Helical" evidence="1">
    <location>
        <begin position="109"/>
        <end position="130"/>
    </location>
</feature>
<gene>
    <name evidence="3" type="ORF">COT93_03330</name>
</gene>
<accession>A0A2H0V864</accession>
<dbReference type="SUPFAM" id="SSF47413">
    <property type="entry name" value="lambda repressor-like DNA-binding domains"/>
    <property type="match status" value="1"/>
</dbReference>
<evidence type="ECO:0000259" key="2">
    <source>
        <dbReference type="PROSITE" id="PS50943"/>
    </source>
</evidence>
<feature type="domain" description="HTH cro/C1-type" evidence="2">
    <location>
        <begin position="19"/>
        <end position="79"/>
    </location>
</feature>
<evidence type="ECO:0000313" key="3">
    <source>
        <dbReference type="EMBL" id="PIR95258.1"/>
    </source>
</evidence>
<sequence length="216" mass="24423">MTNFIPKKLPLDETLGERLRQARSLKKLKIEEVAKILQIRPEYISALEEENWDKLPAGLYGKNFLKQYARFLKLNTAELLKQAATTESTSDPFSQKIVAKNKFIVFPKIVKNAIIIITVLACLLYLVTYFKKIVLPPELIITAPSQNLLIHDNIITVSGQTEAGAEVRINNEITLNNDNGVFSKTINLKKGLNNIIISAQKKYSQSQTITRQILVE</sequence>
<evidence type="ECO:0000313" key="4">
    <source>
        <dbReference type="Proteomes" id="UP000229972"/>
    </source>
</evidence>
<dbReference type="Gene3D" id="1.10.260.40">
    <property type="entry name" value="lambda repressor-like DNA-binding domains"/>
    <property type="match status" value="1"/>
</dbReference>
<dbReference type="CDD" id="cd00093">
    <property type="entry name" value="HTH_XRE"/>
    <property type="match status" value="1"/>
</dbReference>
<dbReference type="PANTHER" id="PTHR34475:SF1">
    <property type="entry name" value="CYTOSKELETON PROTEIN RODZ"/>
    <property type="match status" value="1"/>
</dbReference>
<reference evidence="4" key="1">
    <citation type="submission" date="2017-09" db="EMBL/GenBank/DDBJ databases">
        <title>Depth-based differentiation of microbial function through sediment-hosted aquifers and enrichment of novel symbionts in the deep terrestrial subsurface.</title>
        <authorList>
            <person name="Probst A.J."/>
            <person name="Ladd B."/>
            <person name="Jarett J.K."/>
            <person name="Geller-Mcgrath D.E."/>
            <person name="Sieber C.M.K."/>
            <person name="Emerson J.B."/>
            <person name="Anantharaman K."/>
            <person name="Thomas B.C."/>
            <person name="Malmstrom R."/>
            <person name="Stieglmeier M."/>
            <person name="Klingl A."/>
            <person name="Woyke T."/>
            <person name="Ryan C.M."/>
            <person name="Banfield J.F."/>
        </authorList>
    </citation>
    <scope>NUCLEOTIDE SEQUENCE [LARGE SCALE GENOMIC DNA]</scope>
</reference>
<dbReference type="EMBL" id="PFAL01000031">
    <property type="protein sequence ID" value="PIR95258.1"/>
    <property type="molecule type" value="Genomic_DNA"/>
</dbReference>
<protein>
    <recommendedName>
        <fullName evidence="2">HTH cro/C1-type domain-containing protein</fullName>
    </recommendedName>
</protein>
<organism evidence="3 4">
    <name type="scientific">Candidatus Falkowbacteria bacterium CG10_big_fil_rev_8_21_14_0_10_37_18</name>
    <dbReference type="NCBI Taxonomy" id="1974562"/>
    <lineage>
        <taxon>Bacteria</taxon>
        <taxon>Candidatus Falkowiibacteriota</taxon>
    </lineage>
</organism>
<name>A0A2H0V864_9BACT</name>
<dbReference type="InterPro" id="IPR010982">
    <property type="entry name" value="Lambda_DNA-bd_dom_sf"/>
</dbReference>
<dbReference type="InterPro" id="IPR050400">
    <property type="entry name" value="Bact_Cytoskel_RodZ"/>
</dbReference>
<dbReference type="InterPro" id="IPR013783">
    <property type="entry name" value="Ig-like_fold"/>
</dbReference>
<dbReference type="SMART" id="SM00530">
    <property type="entry name" value="HTH_XRE"/>
    <property type="match status" value="1"/>
</dbReference>